<proteinExistence type="predicted"/>
<comment type="caution">
    <text evidence="1">The sequence shown here is derived from an EMBL/GenBank/DDBJ whole genome shotgun (WGS) entry which is preliminary data.</text>
</comment>
<dbReference type="EMBL" id="JASZZN010000004">
    <property type="protein sequence ID" value="MDM4015164.1"/>
    <property type="molecule type" value="Genomic_DNA"/>
</dbReference>
<accession>A0ABT7PF85</accession>
<keyword evidence="2" id="KW-1185">Reference proteome</keyword>
<dbReference type="SUPFAM" id="SSF48371">
    <property type="entry name" value="ARM repeat"/>
    <property type="match status" value="1"/>
</dbReference>
<dbReference type="InterPro" id="IPR011989">
    <property type="entry name" value="ARM-like"/>
</dbReference>
<evidence type="ECO:0008006" key="3">
    <source>
        <dbReference type="Google" id="ProtNLM"/>
    </source>
</evidence>
<organism evidence="1 2">
    <name type="scientific">Roseiconus lacunae</name>
    <dbReference type="NCBI Taxonomy" id="2605694"/>
    <lineage>
        <taxon>Bacteria</taxon>
        <taxon>Pseudomonadati</taxon>
        <taxon>Planctomycetota</taxon>
        <taxon>Planctomycetia</taxon>
        <taxon>Pirellulales</taxon>
        <taxon>Pirellulaceae</taxon>
        <taxon>Roseiconus</taxon>
    </lineage>
</organism>
<evidence type="ECO:0000313" key="2">
    <source>
        <dbReference type="Proteomes" id="UP001239462"/>
    </source>
</evidence>
<dbReference type="RefSeq" id="WP_160149409.1">
    <property type="nucleotide sequence ID" value="NZ_JASZZN010000004.1"/>
</dbReference>
<sequence>MTLFAGLKEFDGKSTQSLERLDDRLDRNDATIEDLIAAAEEHDPKMQSGATWILKRWNDQQEPLIEGQITALAKLLKKVDHWEAKLHLLQLLSTHRLPAAVCRTLQKPLEALQRHENKFVRAWTYSVIAATAETRKSLREPTCQLLDQAETTEAASVKARIRQIRKNYAWAKSSR</sequence>
<gene>
    <name evidence="1" type="ORF">QTN89_06965</name>
</gene>
<dbReference type="InterPro" id="IPR016024">
    <property type="entry name" value="ARM-type_fold"/>
</dbReference>
<protein>
    <recommendedName>
        <fullName evidence="3">HEAT repeat domain-containing protein</fullName>
    </recommendedName>
</protein>
<name>A0ABT7PF85_9BACT</name>
<dbReference type="Proteomes" id="UP001239462">
    <property type="component" value="Unassembled WGS sequence"/>
</dbReference>
<reference evidence="1 2" key="1">
    <citation type="submission" date="2023-06" db="EMBL/GenBank/DDBJ databases">
        <title>Roseiconus lacunae JC819 isolated from Gulf of Mannar region, Tamil Nadu.</title>
        <authorList>
            <person name="Pk S."/>
            <person name="Ch S."/>
            <person name="Ch V.R."/>
        </authorList>
    </citation>
    <scope>NUCLEOTIDE SEQUENCE [LARGE SCALE GENOMIC DNA]</scope>
    <source>
        <strain evidence="1 2">JC819</strain>
    </source>
</reference>
<evidence type="ECO:0000313" key="1">
    <source>
        <dbReference type="EMBL" id="MDM4015164.1"/>
    </source>
</evidence>
<dbReference type="Gene3D" id="1.25.10.10">
    <property type="entry name" value="Leucine-rich Repeat Variant"/>
    <property type="match status" value="1"/>
</dbReference>